<feature type="compositionally biased region" description="Basic and acidic residues" evidence="1">
    <location>
        <begin position="54"/>
        <end position="69"/>
    </location>
</feature>
<sequence>MGGAPERRVDPEVITSSSGVNVNDDTKSLKAPNINTEKRKVGDTNRNDKKHRSDGRERVRGHRHSDVDGGSRSLDWFPKYKKAATDDSSKFYPSTASSSYTSSGGSKFNSSSDRARDVQSIPGLGDFDYPVLDKPPTETSRPKYTSECASNILLQFGLEKEDLEYLVSYPDDQMTPANLPFILRQIRNQKAKRSSTAVESGPYPATRPIRGMSGMGSLSSSGGSSAVLQPAKVIDYGHTGNYAGGVVDEIGRTSGSGGSGSLSLVDTRDSRSHHSQDRTEVKSSALGSSRGQGSSVTNSSYNSVMRSVAPLSSDPAQRLKTPLGSSSLPRKESDRTVYMSVASKSHPSKEPGPQSASKSQPPCTLFRSVHPDRPSLVLIGSNETIDTENRRVTQGKGSSVAEQKQTQMPQNQPQMQQRQMLLKPTKQKQSQLQQNQSQLQQNQKQQSQRQQNQRQLNQKQQNQKQQNQRQQNQRQQNQRQQKQTQQKQPASLMGRAMRPLDFSAAQSVPPAPVIRSNTERSGFVPLSCAIPPLQSVQRQDPAKRPVAKGLPARFMVYDYAAVTPKVFPHTCTLCCKECTSIKHRKERN</sequence>
<protein>
    <submittedName>
        <fullName evidence="2">Uncharacterized protein</fullName>
    </submittedName>
</protein>
<feature type="compositionally biased region" description="Polar residues" evidence="1">
    <location>
        <begin position="14"/>
        <end position="23"/>
    </location>
</feature>
<proteinExistence type="predicted"/>
<feature type="region of interest" description="Disordered" evidence="1">
    <location>
        <begin position="1"/>
        <end position="144"/>
    </location>
</feature>
<feature type="compositionally biased region" description="Basic and acidic residues" evidence="1">
    <location>
        <begin position="266"/>
        <end position="281"/>
    </location>
</feature>
<feature type="compositionally biased region" description="Low complexity" evidence="1">
    <location>
        <begin position="94"/>
        <end position="112"/>
    </location>
</feature>
<reference evidence="2 3" key="1">
    <citation type="submission" date="2019-06" db="EMBL/GenBank/DDBJ databases">
        <title>Draft genomes of female and male turbot (Scophthalmus maximus).</title>
        <authorList>
            <person name="Xu H."/>
            <person name="Xu X.-W."/>
            <person name="Shao C."/>
            <person name="Chen S."/>
        </authorList>
    </citation>
    <scope>NUCLEOTIDE SEQUENCE [LARGE SCALE GENOMIC DNA]</scope>
    <source>
        <strain evidence="2">Ysfricsl-2016a</strain>
        <tissue evidence="2">Blood</tissue>
    </source>
</reference>
<feature type="region of interest" description="Disordered" evidence="1">
    <location>
        <begin position="253"/>
        <end position="491"/>
    </location>
</feature>
<name>A0A6A4S8Y9_SCOMX</name>
<organism evidence="2 3">
    <name type="scientific">Scophthalmus maximus</name>
    <name type="common">Turbot</name>
    <name type="synonym">Psetta maxima</name>
    <dbReference type="NCBI Taxonomy" id="52904"/>
    <lineage>
        <taxon>Eukaryota</taxon>
        <taxon>Metazoa</taxon>
        <taxon>Chordata</taxon>
        <taxon>Craniata</taxon>
        <taxon>Vertebrata</taxon>
        <taxon>Euteleostomi</taxon>
        <taxon>Actinopterygii</taxon>
        <taxon>Neopterygii</taxon>
        <taxon>Teleostei</taxon>
        <taxon>Neoteleostei</taxon>
        <taxon>Acanthomorphata</taxon>
        <taxon>Carangaria</taxon>
        <taxon>Pleuronectiformes</taxon>
        <taxon>Pleuronectoidei</taxon>
        <taxon>Scophthalmidae</taxon>
        <taxon>Scophthalmus</taxon>
    </lineage>
</organism>
<feature type="compositionally biased region" description="Polar residues" evidence="1">
    <location>
        <begin position="285"/>
        <end position="305"/>
    </location>
</feature>
<feature type="compositionally biased region" description="Basic and acidic residues" evidence="1">
    <location>
        <begin position="36"/>
        <end position="47"/>
    </location>
</feature>
<comment type="caution">
    <text evidence="2">The sequence shown here is derived from an EMBL/GenBank/DDBJ whole genome shotgun (WGS) entry which is preliminary data.</text>
</comment>
<dbReference type="Proteomes" id="UP000438429">
    <property type="component" value="Unassembled WGS sequence"/>
</dbReference>
<feature type="compositionally biased region" description="Low complexity" evidence="1">
    <location>
        <begin position="427"/>
        <end position="488"/>
    </location>
</feature>
<feature type="compositionally biased region" description="Basic and acidic residues" evidence="1">
    <location>
        <begin position="1"/>
        <end position="11"/>
    </location>
</feature>
<dbReference type="EMBL" id="VEVO01000016">
    <property type="protein sequence ID" value="KAF0029019.1"/>
    <property type="molecule type" value="Genomic_DNA"/>
</dbReference>
<gene>
    <name evidence="2" type="ORF">F2P81_018124</name>
</gene>
<evidence type="ECO:0000313" key="3">
    <source>
        <dbReference type="Proteomes" id="UP000438429"/>
    </source>
</evidence>
<accession>A0A6A4S8Y9</accession>
<evidence type="ECO:0000256" key="1">
    <source>
        <dbReference type="SAM" id="MobiDB-lite"/>
    </source>
</evidence>
<evidence type="ECO:0000313" key="2">
    <source>
        <dbReference type="EMBL" id="KAF0029019.1"/>
    </source>
</evidence>
<dbReference type="AlphaFoldDB" id="A0A6A4S8Y9"/>
<feature type="compositionally biased region" description="Low complexity" evidence="1">
    <location>
        <begin position="403"/>
        <end position="420"/>
    </location>
</feature>